<dbReference type="FunFam" id="3.30.200.20:FF:000034">
    <property type="entry name" value="Kinase suppressor of Ras 1"/>
    <property type="match status" value="1"/>
</dbReference>
<dbReference type="GO" id="GO:0003723">
    <property type="term" value="F:RNA binding"/>
    <property type="evidence" value="ECO:0007669"/>
    <property type="project" value="InterPro"/>
</dbReference>
<keyword evidence="13" id="KW-1185">Reference proteome</keyword>
<evidence type="ECO:0000256" key="9">
    <source>
        <dbReference type="PROSITE-ProRule" id="PRU00708"/>
    </source>
</evidence>
<proteinExistence type="predicted"/>
<evidence type="ECO:0000256" key="10">
    <source>
        <dbReference type="PROSITE-ProRule" id="PRU10141"/>
    </source>
</evidence>
<dbReference type="InterPro" id="IPR011009">
    <property type="entry name" value="Kinase-like_dom_sf"/>
</dbReference>
<comment type="catalytic activity">
    <reaction evidence="8">
        <text>L-seryl-[protein] + ATP = O-phospho-L-seryl-[protein] + ADP + H(+)</text>
        <dbReference type="Rhea" id="RHEA:17989"/>
        <dbReference type="Rhea" id="RHEA-COMP:9863"/>
        <dbReference type="Rhea" id="RHEA-COMP:11604"/>
        <dbReference type="ChEBI" id="CHEBI:15378"/>
        <dbReference type="ChEBI" id="CHEBI:29999"/>
        <dbReference type="ChEBI" id="CHEBI:30616"/>
        <dbReference type="ChEBI" id="CHEBI:83421"/>
        <dbReference type="ChEBI" id="CHEBI:456216"/>
        <dbReference type="EC" id="2.7.11.1"/>
    </reaction>
</comment>
<dbReference type="FunFam" id="1.25.40.10:FF:000184">
    <property type="entry name" value="Pentatricopeptide repeat-containing protein, chloroplastic"/>
    <property type="match status" value="1"/>
</dbReference>
<dbReference type="InterPro" id="IPR046848">
    <property type="entry name" value="E_motif"/>
</dbReference>
<dbReference type="Pfam" id="PF20431">
    <property type="entry name" value="E_motif"/>
    <property type="match status" value="1"/>
</dbReference>
<dbReference type="SMART" id="SM00220">
    <property type="entry name" value="S_TKc"/>
    <property type="match status" value="1"/>
</dbReference>
<dbReference type="GO" id="GO:0004674">
    <property type="term" value="F:protein serine/threonine kinase activity"/>
    <property type="evidence" value="ECO:0007669"/>
    <property type="project" value="UniProtKB-KW"/>
</dbReference>
<dbReference type="Pfam" id="PF13041">
    <property type="entry name" value="PPR_2"/>
    <property type="match status" value="1"/>
</dbReference>
<keyword evidence="2" id="KW-0808">Transferase</keyword>
<dbReference type="PROSITE" id="PS00107">
    <property type="entry name" value="PROTEIN_KINASE_ATP"/>
    <property type="match status" value="1"/>
</dbReference>
<dbReference type="Gene3D" id="1.25.40.10">
    <property type="entry name" value="Tetratricopeptide repeat domain"/>
    <property type="match status" value="4"/>
</dbReference>
<dbReference type="PROSITE" id="PS51375">
    <property type="entry name" value="PPR"/>
    <property type="match status" value="3"/>
</dbReference>
<dbReference type="PANTHER" id="PTHR47926">
    <property type="entry name" value="PENTATRICOPEPTIDE REPEAT-CONTAINING PROTEIN"/>
    <property type="match status" value="1"/>
</dbReference>
<accession>A0A540KGD7</accession>
<dbReference type="PROSITE" id="PS50011">
    <property type="entry name" value="PROTEIN_KINASE_DOM"/>
    <property type="match status" value="1"/>
</dbReference>
<comment type="catalytic activity">
    <reaction evidence="7">
        <text>L-threonyl-[protein] + ATP = O-phospho-L-threonyl-[protein] + ADP + H(+)</text>
        <dbReference type="Rhea" id="RHEA:46608"/>
        <dbReference type="Rhea" id="RHEA-COMP:11060"/>
        <dbReference type="Rhea" id="RHEA-COMP:11605"/>
        <dbReference type="ChEBI" id="CHEBI:15378"/>
        <dbReference type="ChEBI" id="CHEBI:30013"/>
        <dbReference type="ChEBI" id="CHEBI:30616"/>
        <dbReference type="ChEBI" id="CHEBI:61977"/>
        <dbReference type="ChEBI" id="CHEBI:456216"/>
        <dbReference type="EC" id="2.7.11.1"/>
    </reaction>
</comment>
<evidence type="ECO:0000256" key="5">
    <source>
        <dbReference type="ARBA" id="ARBA00022777"/>
    </source>
</evidence>
<feature type="repeat" description="PPR" evidence="9">
    <location>
        <begin position="642"/>
        <end position="676"/>
    </location>
</feature>
<evidence type="ECO:0000256" key="4">
    <source>
        <dbReference type="ARBA" id="ARBA00022741"/>
    </source>
</evidence>
<reference evidence="12 13" key="1">
    <citation type="journal article" date="2019" name="G3 (Bethesda)">
        <title>Sequencing of a Wild Apple (Malus baccata) Genome Unravels the Differences Between Cultivated and Wild Apple Species Regarding Disease Resistance and Cold Tolerance.</title>
        <authorList>
            <person name="Chen X."/>
        </authorList>
    </citation>
    <scope>NUCLEOTIDE SEQUENCE [LARGE SCALE GENOMIC DNA]</scope>
    <source>
        <strain evidence="13">cv. Shandingzi</strain>
        <tissue evidence="12">Leaves</tissue>
    </source>
</reference>
<keyword evidence="3" id="KW-0677">Repeat</keyword>
<evidence type="ECO:0000256" key="6">
    <source>
        <dbReference type="ARBA" id="ARBA00022840"/>
    </source>
</evidence>
<keyword evidence="5" id="KW-0418">Kinase</keyword>
<keyword evidence="1" id="KW-0723">Serine/threonine-protein kinase</keyword>
<dbReference type="InterPro" id="IPR008271">
    <property type="entry name" value="Ser/Thr_kinase_AS"/>
</dbReference>
<dbReference type="Pfam" id="PF07714">
    <property type="entry name" value="PK_Tyr_Ser-Thr"/>
    <property type="match status" value="1"/>
</dbReference>
<dbReference type="STRING" id="106549.A0A540KGD7"/>
<evidence type="ECO:0000256" key="7">
    <source>
        <dbReference type="ARBA" id="ARBA00047899"/>
    </source>
</evidence>
<dbReference type="FunFam" id="1.25.40.10:FF:001746">
    <property type="entry name" value="Pentatricopeptide repeat-containing protein mitochondrial"/>
    <property type="match status" value="1"/>
</dbReference>
<dbReference type="PANTHER" id="PTHR47926:SF344">
    <property type="entry name" value="OS07G0636900 PROTEIN"/>
    <property type="match status" value="1"/>
</dbReference>
<dbReference type="InterPro" id="IPR017441">
    <property type="entry name" value="Protein_kinase_ATP_BS"/>
</dbReference>
<evidence type="ECO:0000313" key="13">
    <source>
        <dbReference type="Proteomes" id="UP000315295"/>
    </source>
</evidence>
<dbReference type="NCBIfam" id="TIGR00756">
    <property type="entry name" value="PPR"/>
    <property type="match status" value="4"/>
</dbReference>
<dbReference type="InterPro" id="IPR001245">
    <property type="entry name" value="Ser-Thr/Tyr_kinase_cat_dom"/>
</dbReference>
<dbReference type="InterPro" id="IPR000719">
    <property type="entry name" value="Prot_kinase_dom"/>
</dbReference>
<evidence type="ECO:0000256" key="3">
    <source>
        <dbReference type="ARBA" id="ARBA00022737"/>
    </source>
</evidence>
<dbReference type="Proteomes" id="UP000315295">
    <property type="component" value="Unassembled WGS sequence"/>
</dbReference>
<gene>
    <name evidence="12" type="ORF">C1H46_041180</name>
</gene>
<dbReference type="GO" id="GO:0005524">
    <property type="term" value="F:ATP binding"/>
    <property type="evidence" value="ECO:0007669"/>
    <property type="project" value="UniProtKB-UniRule"/>
</dbReference>
<keyword evidence="4 10" id="KW-0547">Nucleotide-binding</keyword>
<feature type="repeat" description="PPR" evidence="9">
    <location>
        <begin position="466"/>
        <end position="500"/>
    </location>
</feature>
<dbReference type="SUPFAM" id="SSF56112">
    <property type="entry name" value="Protein kinase-like (PK-like)"/>
    <property type="match status" value="1"/>
</dbReference>
<dbReference type="Gene3D" id="3.30.200.20">
    <property type="entry name" value="Phosphorylase Kinase, domain 1"/>
    <property type="match status" value="1"/>
</dbReference>
<dbReference type="InterPro" id="IPR002885">
    <property type="entry name" value="PPR_rpt"/>
</dbReference>
<evidence type="ECO:0000256" key="2">
    <source>
        <dbReference type="ARBA" id="ARBA00022679"/>
    </source>
</evidence>
<feature type="repeat" description="PPR" evidence="9">
    <location>
        <begin position="580"/>
        <end position="614"/>
    </location>
</feature>
<feature type="domain" description="Protein kinase" evidence="11">
    <location>
        <begin position="55"/>
        <end position="320"/>
    </location>
</feature>
<sequence>MSCSVRSGGREEREREQAVLRKSVDVEPNSGSQNGLIAAQQLTIDENLLVDPKLLFIGAKIGEGAHGKVYEGRYGDRIVAVKVLHRGSTTEERAALESRFAREVNMMSRVKHQNLVKFIGACKDPLMVIVTELLPGMSLRKYLMSIRPNPLELHVAIKFSLDIAHAMECLHANGIIHRDLKPDNLLLTANQKHVKLADFGLAREETVTEMMTAETGTYRWMAPELYSTVTLRQGEKKHYNNKVDVYSFGIVLWELLTNRMPFEGMSNLQAAYAAAFKQERPLLPEDISPDLAFIIQSCWVEDPNLRPTFSQIIRMLNSFLFKLSPPSPPIPDTDTKEAAASNGPMTELSARTRGKFAFLRQLFNAKRTKSSQYIIESQSAVESSELSEWKMLSVNLAVSLTLSKLLQLPHFSSMAQVESAQAFLTKAGLFFSHQPIVGKLVAFASLSPLGCLAHAHALFEETAVDDPFVCNTMIRAYSNSVFPVRAIQIYNRMQEMGVGSDHFTFNFALKACARVVKQMEDGVKSHGFGVDRKGGEIHCRVLKLGFDRDLYVQNSLLFVYCQCGFVRLARCVFDEMTERSVASWNIMISAYDRINDFETADSLFRSMPEKNVVSWNTLLARHVRLSNIEAAEMVFREMTGRDSVSWNSMIAGYVQVRDYDGALKLFREMQVAEVEATEVTLISILGACAETGALEIGRKIHESLKHHKIGGYLGVALVDMYSKCGKVNSAWEVFHELKMKPVGCWNAMIVGLAVHGYCKEALKLFKTMETQHGEVRPNRITFIGVLIACSHKGLVEEGRRYFNHMIQEYNIMPDNKHYGCMVDLLSRTGLLEEAYEMIKTVPCGSSCLLWRTLLGACRVHGNVELAEQSFRQLAKLEPLRDADYVLLSNVYAEAERWDDVERLRNEMICMGVSKTLGFSHV</sequence>
<dbReference type="CDD" id="cd13999">
    <property type="entry name" value="STKc_MAP3K-like"/>
    <property type="match status" value="1"/>
</dbReference>
<evidence type="ECO:0000313" key="12">
    <source>
        <dbReference type="EMBL" id="TQD73287.1"/>
    </source>
</evidence>
<dbReference type="InterPro" id="IPR046960">
    <property type="entry name" value="PPR_At4g14850-like_plant"/>
</dbReference>
<dbReference type="GO" id="GO:0009451">
    <property type="term" value="P:RNA modification"/>
    <property type="evidence" value="ECO:0007669"/>
    <property type="project" value="InterPro"/>
</dbReference>
<dbReference type="Gene3D" id="1.10.510.10">
    <property type="entry name" value="Transferase(Phosphotransferase) domain 1"/>
    <property type="match status" value="1"/>
</dbReference>
<name>A0A540KGD7_MALBA</name>
<organism evidence="12 13">
    <name type="scientific">Malus baccata</name>
    <name type="common">Siberian crab apple</name>
    <name type="synonym">Pyrus baccata</name>
    <dbReference type="NCBI Taxonomy" id="106549"/>
    <lineage>
        <taxon>Eukaryota</taxon>
        <taxon>Viridiplantae</taxon>
        <taxon>Streptophyta</taxon>
        <taxon>Embryophyta</taxon>
        <taxon>Tracheophyta</taxon>
        <taxon>Spermatophyta</taxon>
        <taxon>Magnoliopsida</taxon>
        <taxon>eudicotyledons</taxon>
        <taxon>Gunneridae</taxon>
        <taxon>Pentapetalae</taxon>
        <taxon>rosids</taxon>
        <taxon>fabids</taxon>
        <taxon>Rosales</taxon>
        <taxon>Rosaceae</taxon>
        <taxon>Amygdaloideae</taxon>
        <taxon>Maleae</taxon>
        <taxon>Malus</taxon>
    </lineage>
</organism>
<dbReference type="Pfam" id="PF01535">
    <property type="entry name" value="PPR"/>
    <property type="match status" value="8"/>
</dbReference>
<dbReference type="PROSITE" id="PS00108">
    <property type="entry name" value="PROTEIN_KINASE_ST"/>
    <property type="match status" value="1"/>
</dbReference>
<dbReference type="InterPro" id="IPR011990">
    <property type="entry name" value="TPR-like_helical_dom_sf"/>
</dbReference>
<evidence type="ECO:0000256" key="8">
    <source>
        <dbReference type="ARBA" id="ARBA00048679"/>
    </source>
</evidence>
<evidence type="ECO:0000256" key="1">
    <source>
        <dbReference type="ARBA" id="ARBA00022527"/>
    </source>
</evidence>
<dbReference type="EMBL" id="VIEB01001309">
    <property type="protein sequence ID" value="TQD73287.1"/>
    <property type="molecule type" value="Genomic_DNA"/>
</dbReference>
<dbReference type="AlphaFoldDB" id="A0A540KGD7"/>
<keyword evidence="6 10" id="KW-0067">ATP-binding</keyword>
<feature type="binding site" evidence="10">
    <location>
        <position position="82"/>
    </location>
    <ligand>
        <name>ATP</name>
        <dbReference type="ChEBI" id="CHEBI:30616"/>
    </ligand>
</feature>
<evidence type="ECO:0000259" key="11">
    <source>
        <dbReference type="PROSITE" id="PS50011"/>
    </source>
</evidence>
<comment type="caution">
    <text evidence="12">The sequence shown here is derived from an EMBL/GenBank/DDBJ whole genome shotgun (WGS) entry which is preliminary data.</text>
</comment>
<protein>
    <recommendedName>
        <fullName evidence="11">Protein kinase domain-containing protein</fullName>
    </recommendedName>
</protein>